<dbReference type="AlphaFoldDB" id="A0A0G1YTC1"/>
<dbReference type="InterPro" id="IPR003170">
    <property type="entry name" value="MurB"/>
</dbReference>
<dbReference type="GO" id="GO:0008360">
    <property type="term" value="P:regulation of cell shape"/>
    <property type="evidence" value="ECO:0007669"/>
    <property type="project" value="UniProtKB-KW"/>
</dbReference>
<protein>
    <recommendedName>
        <fullName evidence="16">UDP-N-acetylenolpyruvoylglucosamine reductase</fullName>
        <ecNumber evidence="16">1.3.1.98</ecNumber>
    </recommendedName>
    <alternativeName>
        <fullName evidence="16">UDP-N-acetylmuramate dehydrogenase</fullName>
    </alternativeName>
</protein>
<keyword evidence="9 16" id="KW-0521">NADP</keyword>
<dbReference type="Gene3D" id="3.30.43.10">
    <property type="entry name" value="Uridine Diphospho-n-acetylenolpyruvylglucosamine Reductase, domain 2"/>
    <property type="match status" value="1"/>
</dbReference>
<dbReference type="SUPFAM" id="SSF56176">
    <property type="entry name" value="FAD-binding/transporter-associated domain-like"/>
    <property type="match status" value="1"/>
</dbReference>
<dbReference type="InterPro" id="IPR036318">
    <property type="entry name" value="FAD-bd_PCMH-like_sf"/>
</dbReference>
<comment type="subcellular location">
    <subcellularLocation>
        <location evidence="3 16">Cytoplasm</location>
    </subcellularLocation>
</comment>
<comment type="caution">
    <text evidence="18">The sequence shown here is derived from an EMBL/GenBank/DDBJ whole genome shotgun (WGS) entry which is preliminary data.</text>
</comment>
<organism evidence="18 19">
    <name type="scientific">Candidatus Adlerbacteria bacterium GW2011_GWC1_50_9</name>
    <dbReference type="NCBI Taxonomy" id="1618608"/>
    <lineage>
        <taxon>Bacteria</taxon>
        <taxon>Candidatus Adleribacteriota</taxon>
    </lineage>
</organism>
<feature type="domain" description="FAD-binding PCMH-type" evidence="17">
    <location>
        <begin position="16"/>
        <end position="182"/>
    </location>
</feature>
<keyword evidence="12 16" id="KW-0560">Oxidoreductase</keyword>
<dbReference type="EMBL" id="LCQQ01000087">
    <property type="protein sequence ID" value="KKW18267.1"/>
    <property type="molecule type" value="Genomic_DNA"/>
</dbReference>
<dbReference type="EC" id="1.3.1.98" evidence="16"/>
<evidence type="ECO:0000256" key="14">
    <source>
        <dbReference type="ARBA" id="ARBA00023316"/>
    </source>
</evidence>
<dbReference type="GO" id="GO:0071949">
    <property type="term" value="F:FAD binding"/>
    <property type="evidence" value="ECO:0007669"/>
    <property type="project" value="InterPro"/>
</dbReference>
<keyword evidence="11 16" id="KW-0573">Peptidoglycan synthesis</keyword>
<evidence type="ECO:0000256" key="5">
    <source>
        <dbReference type="ARBA" id="ARBA00022490"/>
    </source>
</evidence>
<dbReference type="PANTHER" id="PTHR21071">
    <property type="entry name" value="UDP-N-ACETYLENOLPYRUVOYLGLUCOSAMINE REDUCTASE"/>
    <property type="match status" value="1"/>
</dbReference>
<evidence type="ECO:0000259" key="17">
    <source>
        <dbReference type="PROSITE" id="PS51387"/>
    </source>
</evidence>
<dbReference type="GO" id="GO:0071555">
    <property type="term" value="P:cell wall organization"/>
    <property type="evidence" value="ECO:0007669"/>
    <property type="project" value="UniProtKB-KW"/>
</dbReference>
<evidence type="ECO:0000256" key="10">
    <source>
        <dbReference type="ARBA" id="ARBA00022960"/>
    </source>
</evidence>
<dbReference type="InterPro" id="IPR016166">
    <property type="entry name" value="FAD-bd_PCMH"/>
</dbReference>
<dbReference type="NCBIfam" id="TIGR00179">
    <property type="entry name" value="murB"/>
    <property type="match status" value="1"/>
</dbReference>
<dbReference type="InterPro" id="IPR006094">
    <property type="entry name" value="Oxid_FAD_bind_N"/>
</dbReference>
<evidence type="ECO:0000256" key="16">
    <source>
        <dbReference type="HAMAP-Rule" id="MF_00037"/>
    </source>
</evidence>
<comment type="similarity">
    <text evidence="16">Belongs to the MurB family.</text>
</comment>
<dbReference type="GO" id="GO:0008762">
    <property type="term" value="F:UDP-N-acetylmuramate dehydrogenase activity"/>
    <property type="evidence" value="ECO:0007669"/>
    <property type="project" value="UniProtKB-UniRule"/>
</dbReference>
<dbReference type="GO" id="GO:0005829">
    <property type="term" value="C:cytosol"/>
    <property type="evidence" value="ECO:0007669"/>
    <property type="project" value="TreeGrafter"/>
</dbReference>
<evidence type="ECO:0000256" key="3">
    <source>
        <dbReference type="ARBA" id="ARBA00004496"/>
    </source>
</evidence>
<evidence type="ECO:0000256" key="13">
    <source>
        <dbReference type="ARBA" id="ARBA00023306"/>
    </source>
</evidence>
<keyword evidence="14 16" id="KW-0961">Cell wall biogenesis/degradation</keyword>
<dbReference type="SUPFAM" id="SSF56194">
    <property type="entry name" value="Uridine diphospho-N-Acetylenolpyruvylglucosamine reductase, MurB, C-terminal domain"/>
    <property type="match status" value="1"/>
</dbReference>
<dbReference type="Pfam" id="PF02873">
    <property type="entry name" value="MurB_C"/>
    <property type="match status" value="1"/>
</dbReference>
<gene>
    <name evidence="16" type="primary">murB</name>
    <name evidence="18" type="ORF">UY61_C0087G0005</name>
</gene>
<evidence type="ECO:0000256" key="12">
    <source>
        <dbReference type="ARBA" id="ARBA00023002"/>
    </source>
</evidence>
<feature type="active site" description="Proton donor" evidence="16">
    <location>
        <position position="211"/>
    </location>
</feature>
<evidence type="ECO:0000256" key="4">
    <source>
        <dbReference type="ARBA" id="ARBA00004752"/>
    </source>
</evidence>
<feature type="active site" evidence="16">
    <location>
        <position position="160"/>
    </location>
</feature>
<dbReference type="InterPro" id="IPR036635">
    <property type="entry name" value="MurB_C_sf"/>
</dbReference>
<comment type="function">
    <text evidence="2 16">Cell wall formation.</text>
</comment>
<reference evidence="18 19" key="1">
    <citation type="journal article" date="2015" name="Nature">
        <title>rRNA introns, odd ribosomes, and small enigmatic genomes across a large radiation of phyla.</title>
        <authorList>
            <person name="Brown C.T."/>
            <person name="Hug L.A."/>
            <person name="Thomas B.C."/>
            <person name="Sharon I."/>
            <person name="Castelle C.J."/>
            <person name="Singh A."/>
            <person name="Wilkins M.J."/>
            <person name="Williams K.H."/>
            <person name="Banfield J.F."/>
        </authorList>
    </citation>
    <scope>NUCLEOTIDE SEQUENCE [LARGE SCALE GENOMIC DNA]</scope>
</reference>
<keyword evidence="10 16" id="KW-0133">Cell shape</keyword>
<dbReference type="InterPro" id="IPR016167">
    <property type="entry name" value="FAD-bd_PCMH_sub1"/>
</dbReference>
<dbReference type="HAMAP" id="MF_00037">
    <property type="entry name" value="MurB"/>
    <property type="match status" value="1"/>
</dbReference>
<dbReference type="InterPro" id="IPR016169">
    <property type="entry name" value="FAD-bd_PCMH_sub2"/>
</dbReference>
<evidence type="ECO:0000256" key="11">
    <source>
        <dbReference type="ARBA" id="ARBA00022984"/>
    </source>
</evidence>
<dbReference type="PROSITE" id="PS51387">
    <property type="entry name" value="FAD_PCMH"/>
    <property type="match status" value="1"/>
</dbReference>
<name>A0A0G1YTC1_9BACT</name>
<dbReference type="GO" id="GO:0009252">
    <property type="term" value="P:peptidoglycan biosynthetic process"/>
    <property type="evidence" value="ECO:0007669"/>
    <property type="project" value="UniProtKB-UniRule"/>
</dbReference>
<comment type="catalytic activity">
    <reaction evidence="15 16">
        <text>UDP-N-acetyl-alpha-D-muramate + NADP(+) = UDP-N-acetyl-3-O-(1-carboxyvinyl)-alpha-D-glucosamine + NADPH + H(+)</text>
        <dbReference type="Rhea" id="RHEA:12248"/>
        <dbReference type="ChEBI" id="CHEBI:15378"/>
        <dbReference type="ChEBI" id="CHEBI:57783"/>
        <dbReference type="ChEBI" id="CHEBI:58349"/>
        <dbReference type="ChEBI" id="CHEBI:68483"/>
        <dbReference type="ChEBI" id="CHEBI:70757"/>
        <dbReference type="EC" id="1.3.1.98"/>
    </reaction>
</comment>
<evidence type="ECO:0000256" key="6">
    <source>
        <dbReference type="ARBA" id="ARBA00022618"/>
    </source>
</evidence>
<feature type="active site" evidence="16">
    <location>
        <position position="282"/>
    </location>
</feature>
<dbReference type="GO" id="GO:0051301">
    <property type="term" value="P:cell division"/>
    <property type="evidence" value="ECO:0007669"/>
    <property type="project" value="UniProtKB-KW"/>
</dbReference>
<evidence type="ECO:0000256" key="9">
    <source>
        <dbReference type="ARBA" id="ARBA00022857"/>
    </source>
</evidence>
<comment type="cofactor">
    <cofactor evidence="1 16">
        <name>FAD</name>
        <dbReference type="ChEBI" id="CHEBI:57692"/>
    </cofactor>
</comment>
<dbReference type="Proteomes" id="UP000034201">
    <property type="component" value="Unassembled WGS sequence"/>
</dbReference>
<dbReference type="NCBIfam" id="NF010480">
    <property type="entry name" value="PRK13905.1"/>
    <property type="match status" value="1"/>
</dbReference>
<evidence type="ECO:0000256" key="7">
    <source>
        <dbReference type="ARBA" id="ARBA00022630"/>
    </source>
</evidence>
<evidence type="ECO:0000256" key="8">
    <source>
        <dbReference type="ARBA" id="ARBA00022827"/>
    </source>
</evidence>
<keyword evidence="6 16" id="KW-0132">Cell division</keyword>
<evidence type="ECO:0000256" key="15">
    <source>
        <dbReference type="ARBA" id="ARBA00048914"/>
    </source>
</evidence>
<dbReference type="UniPathway" id="UPA00219"/>
<dbReference type="Gene3D" id="3.30.465.10">
    <property type="match status" value="1"/>
</dbReference>
<keyword evidence="7 16" id="KW-0285">Flavoprotein</keyword>
<keyword evidence="5 16" id="KW-0963">Cytoplasm</keyword>
<dbReference type="Gene3D" id="3.90.78.10">
    <property type="entry name" value="UDP-N-acetylenolpyruvoylglucosamine reductase, C-terminal domain"/>
    <property type="match status" value="1"/>
</dbReference>
<keyword evidence="13 16" id="KW-0131">Cell cycle</keyword>
<evidence type="ECO:0000313" key="18">
    <source>
        <dbReference type="EMBL" id="KKW18267.1"/>
    </source>
</evidence>
<evidence type="ECO:0000256" key="1">
    <source>
        <dbReference type="ARBA" id="ARBA00001974"/>
    </source>
</evidence>
<accession>A0A0G1YTC1</accession>
<dbReference type="PATRIC" id="fig|1618608.3.peg.972"/>
<dbReference type="InterPro" id="IPR011601">
    <property type="entry name" value="MurB_C"/>
</dbReference>
<dbReference type="Pfam" id="PF01565">
    <property type="entry name" value="FAD_binding_4"/>
    <property type="match status" value="1"/>
</dbReference>
<sequence>MEMKENVSLKPFTVFQVGGPARFFAETRSKEEVIEALGWAKEKQIPSFILGLGSNVLVSDRGFPGLVIKISGGKVSRDGALITAEAGAKMAEVVNFSLQNGLVGFEWAIGVPGTIGGSVRGNAGCFGSEMKDFVAGADVFDANAGRELKLSNSECRFSYRQSIFKEKPEFVVLGVSLRLKSGGSGEAKERFGEFVKARVQSQDIGSKTAGCVFKNPSAEIRAGALVDKAGLKGTSIGGAAVSEKHANFIINTGAASAEDIVMLIGLIKERVHRKFDVFLEEEIQYVGF</sequence>
<evidence type="ECO:0000313" key="19">
    <source>
        <dbReference type="Proteomes" id="UP000034201"/>
    </source>
</evidence>
<dbReference type="PANTHER" id="PTHR21071:SF4">
    <property type="entry name" value="UDP-N-ACETYLENOLPYRUVOYLGLUCOSAMINE REDUCTASE"/>
    <property type="match status" value="1"/>
</dbReference>
<comment type="pathway">
    <text evidence="4 16">Cell wall biogenesis; peptidoglycan biosynthesis.</text>
</comment>
<proteinExistence type="inferred from homology"/>
<evidence type="ECO:0000256" key="2">
    <source>
        <dbReference type="ARBA" id="ARBA00003921"/>
    </source>
</evidence>
<keyword evidence="8 16" id="KW-0274">FAD</keyword>